<dbReference type="KEGG" id="nli:G3M70_10005"/>
<feature type="transmembrane region" description="Helical" evidence="4">
    <location>
        <begin position="293"/>
        <end position="313"/>
    </location>
</feature>
<feature type="transmembrane region" description="Helical" evidence="4">
    <location>
        <begin position="263"/>
        <end position="281"/>
    </location>
</feature>
<dbReference type="InterPro" id="IPR019734">
    <property type="entry name" value="TPR_rpt"/>
</dbReference>
<keyword evidence="2 3" id="KW-0802">TPR repeat</keyword>
<dbReference type="GO" id="GO:0042802">
    <property type="term" value="F:identical protein binding"/>
    <property type="evidence" value="ECO:0007669"/>
    <property type="project" value="InterPro"/>
</dbReference>
<dbReference type="PROSITE" id="PS50005">
    <property type="entry name" value="TPR"/>
    <property type="match status" value="1"/>
</dbReference>
<keyword evidence="4" id="KW-0812">Transmembrane</keyword>
<feature type="transmembrane region" description="Helical" evidence="4">
    <location>
        <begin position="350"/>
        <end position="369"/>
    </location>
</feature>
<dbReference type="PANTHER" id="PTHR44227">
    <property type="match status" value="1"/>
</dbReference>
<feature type="transmembrane region" description="Helical" evidence="4">
    <location>
        <begin position="142"/>
        <end position="162"/>
    </location>
</feature>
<feature type="transmembrane region" description="Helical" evidence="4">
    <location>
        <begin position="12"/>
        <end position="31"/>
    </location>
</feature>
<accession>A0A7T0BWE5</accession>
<gene>
    <name evidence="5" type="ORF">G3M70_10005</name>
</gene>
<dbReference type="PANTHER" id="PTHR44227:SF3">
    <property type="entry name" value="PROTEIN O-MANNOSYL-TRANSFERASE TMTC4"/>
    <property type="match status" value="1"/>
</dbReference>
<proteinExistence type="predicted"/>
<dbReference type="Pfam" id="PF13432">
    <property type="entry name" value="TPR_16"/>
    <property type="match status" value="1"/>
</dbReference>
<dbReference type="AlphaFoldDB" id="A0A7T0BWE5"/>
<feature type="transmembrane region" description="Helical" evidence="4">
    <location>
        <begin position="375"/>
        <end position="395"/>
    </location>
</feature>
<feature type="transmembrane region" description="Helical" evidence="4">
    <location>
        <begin position="174"/>
        <end position="190"/>
    </location>
</feature>
<evidence type="ECO:0000256" key="4">
    <source>
        <dbReference type="SAM" id="Phobius"/>
    </source>
</evidence>
<protein>
    <submittedName>
        <fullName evidence="5">Tetratricopeptide repeat protein</fullName>
    </submittedName>
</protein>
<keyword evidence="4" id="KW-0472">Membrane</keyword>
<sequence>MNNDPGSLHIRNWFTLLFFLLAAGFVYQNSFEGSFHSDDYSSIQYHSEIEQPGLFWRFPPHYRQWLTTSYALNFAQGGLDPFGYHAVNLALHLLTTCMLIALIRLTLKEGSGWTAQKSYRVALISGALFALHPVHTETVTYISGRSSGMSSLLYISALYFFATSQLKSNRYVKKVLAIFMVFLTGMGALLTKETCLTLPLGLLLFDFCFMQNNYWMPRSNRWKFLYGPLAAGSVIIILISPTFSTQVSIWLNRIQWNLILDQLPVLTYAFKLMFLPVNLTFDYDFPRNTFLSGFFKNLAILFWALILFAAWKFRKQSPPVFTFAVFWFLIILSPTNSILPRMDLLSERNLYLPSIGFCWWWGMLFNSLLEKKSSFRLVPVVASALAIVCLCYGLLTYQRNRVYLNDITLWQDTLTKSPNKSEVHYYLAMAHYLAGDPAASRLEITRLSKKDPSLAKKITASVEESQKQLESYLKLLENLKQVVQSDPGQFKMYGQVYRELAGLYRNSAPLYFTRLFMGAQLANKGRLQPAEVEFRKALTARPHLPHAHLDLAALFLRRGETEQAFNEMERAKDKMDLSPDLVPRWHLTHSRIFFSQRQFEEAKREVRQFLKTGSKNSEGYLLLGDIEMAQGHPDKAIAHWQLVTTPKLIKAEALFKTSMVHIQQNRIAEAQTELKKTLQLSPSNLAARFNLAKLILEHGGDKNLARHHLETILKSTSDQNKIKMVELLLSQISGEYALN</sequence>
<keyword evidence="1" id="KW-0677">Repeat</keyword>
<feature type="transmembrane region" description="Helical" evidence="4">
    <location>
        <begin position="224"/>
        <end position="243"/>
    </location>
</feature>
<feature type="transmembrane region" description="Helical" evidence="4">
    <location>
        <begin position="319"/>
        <end position="338"/>
    </location>
</feature>
<feature type="repeat" description="TPR" evidence="3">
    <location>
        <begin position="651"/>
        <end position="684"/>
    </location>
</feature>
<feature type="transmembrane region" description="Helical" evidence="4">
    <location>
        <begin position="89"/>
        <end position="107"/>
    </location>
</feature>
<evidence type="ECO:0000313" key="5">
    <source>
        <dbReference type="EMBL" id="QPJ62186.1"/>
    </source>
</evidence>
<dbReference type="InterPro" id="IPR011717">
    <property type="entry name" value="TPR-4"/>
</dbReference>
<keyword evidence="4" id="KW-1133">Transmembrane helix</keyword>
<reference evidence="5 6" key="1">
    <citation type="submission" date="2020-02" db="EMBL/GenBank/DDBJ databases">
        <title>Genomic and physiological characterization of two novel Nitrospinaceae genera.</title>
        <authorList>
            <person name="Mueller A.J."/>
            <person name="Jung M.-Y."/>
            <person name="Strachan C.R."/>
            <person name="Herbold C.W."/>
            <person name="Kirkegaard R.H."/>
            <person name="Daims H."/>
        </authorList>
    </citation>
    <scope>NUCLEOTIDE SEQUENCE [LARGE SCALE GENOMIC DNA]</scope>
    <source>
        <strain evidence="5">EB</strain>
    </source>
</reference>
<dbReference type="InterPro" id="IPR011990">
    <property type="entry name" value="TPR-like_helical_dom_sf"/>
</dbReference>
<dbReference type="SUPFAM" id="SSF48452">
    <property type="entry name" value="TPR-like"/>
    <property type="match status" value="1"/>
</dbReference>
<evidence type="ECO:0000256" key="3">
    <source>
        <dbReference type="PROSITE-ProRule" id="PRU00339"/>
    </source>
</evidence>
<organism evidence="5 6">
    <name type="scientific">Candidatus Nitronauta litoralis</name>
    <dbReference type="NCBI Taxonomy" id="2705533"/>
    <lineage>
        <taxon>Bacteria</taxon>
        <taxon>Pseudomonadati</taxon>
        <taxon>Nitrospinota/Tectimicrobiota group</taxon>
        <taxon>Nitrospinota</taxon>
        <taxon>Nitrospinia</taxon>
        <taxon>Nitrospinales</taxon>
        <taxon>Nitrospinaceae</taxon>
        <taxon>Candidatus Nitronauta</taxon>
    </lineage>
</organism>
<dbReference type="Proteomes" id="UP000594688">
    <property type="component" value="Chromosome"/>
</dbReference>
<dbReference type="InterPro" id="IPR052346">
    <property type="entry name" value="O-mannosyl-transferase_TMTC"/>
</dbReference>
<evidence type="ECO:0000256" key="2">
    <source>
        <dbReference type="ARBA" id="ARBA00022803"/>
    </source>
</evidence>
<dbReference type="EMBL" id="CP048685">
    <property type="protein sequence ID" value="QPJ62186.1"/>
    <property type="molecule type" value="Genomic_DNA"/>
</dbReference>
<evidence type="ECO:0000313" key="6">
    <source>
        <dbReference type="Proteomes" id="UP000594688"/>
    </source>
</evidence>
<dbReference type="Pfam" id="PF07721">
    <property type="entry name" value="TPR_4"/>
    <property type="match status" value="1"/>
</dbReference>
<dbReference type="Gene3D" id="1.25.40.10">
    <property type="entry name" value="Tetratricopeptide repeat domain"/>
    <property type="match status" value="2"/>
</dbReference>
<evidence type="ECO:0000256" key="1">
    <source>
        <dbReference type="ARBA" id="ARBA00022737"/>
    </source>
</evidence>
<name>A0A7T0BWE5_9BACT</name>
<feature type="transmembrane region" description="Helical" evidence="4">
    <location>
        <begin position="119"/>
        <end position="136"/>
    </location>
</feature>